<dbReference type="PRINTS" id="PR00080">
    <property type="entry name" value="SDRFAMILY"/>
</dbReference>
<keyword evidence="5" id="KW-1185">Reference proteome</keyword>
<dbReference type="NCBIfam" id="TIGR03971">
    <property type="entry name" value="SDR_subfam_1"/>
    <property type="match status" value="1"/>
</dbReference>
<dbReference type="InterPro" id="IPR002347">
    <property type="entry name" value="SDR_fam"/>
</dbReference>
<dbReference type="EMBL" id="JAYJJQ010000012">
    <property type="protein sequence ID" value="MEB3070295.1"/>
    <property type="molecule type" value="Genomic_DNA"/>
</dbReference>
<dbReference type="Proteomes" id="UP001299283">
    <property type="component" value="Unassembled WGS sequence"/>
</dbReference>
<gene>
    <name evidence="4" type="ORF">K5L39_13980</name>
</gene>
<dbReference type="RefSeq" id="WP_225398668.1">
    <property type="nucleotide sequence ID" value="NZ_JAYJJQ010000012.1"/>
</dbReference>
<dbReference type="PRINTS" id="PR00081">
    <property type="entry name" value="GDHRDH"/>
</dbReference>
<name>A0ABU5YZG9_9MYCO</name>
<keyword evidence="2" id="KW-0560">Oxidoreductase</keyword>
<reference evidence="4 5" key="1">
    <citation type="submission" date="2023-12" db="EMBL/GenBank/DDBJ databases">
        <title>Description of new species of Mycobacterium terrae complex isolated from sewage at the Sao Paulo Zoological Park Foundation in Brazil.</title>
        <authorList>
            <person name="Romagnoli C.L."/>
            <person name="Conceicao E.C."/>
            <person name="Machado E."/>
            <person name="Barreto L.B.P.F."/>
            <person name="Sharma A."/>
            <person name="Silva N.M."/>
            <person name="Marques L.E."/>
            <person name="Juliana M.A."/>
            <person name="Lourenco M.C.S."/>
            <person name="Digiampietri L.A."/>
            <person name="Suffys P.N."/>
            <person name="Viana-Niero C."/>
        </authorList>
    </citation>
    <scope>NUCLEOTIDE SEQUENCE [LARGE SCALE GENOMIC DNA]</scope>
    <source>
        <strain evidence="4 5">MYC017</strain>
    </source>
</reference>
<dbReference type="InterPro" id="IPR036291">
    <property type="entry name" value="NAD(P)-bd_dom_sf"/>
</dbReference>
<comment type="similarity">
    <text evidence="1">Belongs to the short-chain dehydrogenases/reductases (SDR) family.</text>
</comment>
<dbReference type="Pfam" id="PF13561">
    <property type="entry name" value="adh_short_C2"/>
    <property type="match status" value="1"/>
</dbReference>
<evidence type="ECO:0000256" key="3">
    <source>
        <dbReference type="ARBA" id="ARBA00023027"/>
    </source>
</evidence>
<evidence type="ECO:0000313" key="5">
    <source>
        <dbReference type="Proteomes" id="UP001299283"/>
    </source>
</evidence>
<dbReference type="SUPFAM" id="SSF51735">
    <property type="entry name" value="NAD(P)-binding Rossmann-fold domains"/>
    <property type="match status" value="1"/>
</dbReference>
<dbReference type="CDD" id="cd05233">
    <property type="entry name" value="SDR_c"/>
    <property type="match status" value="1"/>
</dbReference>
<evidence type="ECO:0000313" key="4">
    <source>
        <dbReference type="EMBL" id="MEB3070295.1"/>
    </source>
</evidence>
<dbReference type="InterPro" id="IPR023985">
    <property type="entry name" value="SDR_subfam_1"/>
</dbReference>
<evidence type="ECO:0000256" key="2">
    <source>
        <dbReference type="ARBA" id="ARBA00023002"/>
    </source>
</evidence>
<protein>
    <submittedName>
        <fullName evidence="4">Mycofactocin-coupled SDR family oxidoreductase</fullName>
    </submittedName>
</protein>
<dbReference type="PANTHER" id="PTHR24321:SF8">
    <property type="entry name" value="ESTRADIOL 17-BETA-DEHYDROGENASE 8-RELATED"/>
    <property type="match status" value="1"/>
</dbReference>
<sequence length="274" mass="28554">MSNTPPLHGRVAVITGAARGQGRAHAVRLAADGANIIALDVCGPVSEALGYPMATSQDLDETVRLVEEAGGKIVARQADVRHIDAVRSAVNAGLDAFGRIDIVVCNAGIITYGLGWELEEEAFDAVMDVNVKGVWNTVRATVPAMIEAGNGGSIIITSSTGGIRGNPVMLSYDASKHAVVGMMRCLANELGQHSIRVNTVHPTGVRTAMGFDPQIQAVVDKYPDLFAGVGQNVLPVPSVRAEDIANAVAWLASDQSCYVTGTTLPVDAGSTNRA</sequence>
<accession>A0ABU5YZG9</accession>
<dbReference type="PANTHER" id="PTHR24321">
    <property type="entry name" value="DEHYDROGENASES, SHORT CHAIN"/>
    <property type="match status" value="1"/>
</dbReference>
<proteinExistence type="inferred from homology"/>
<dbReference type="Gene3D" id="3.40.50.720">
    <property type="entry name" value="NAD(P)-binding Rossmann-like Domain"/>
    <property type="match status" value="1"/>
</dbReference>
<comment type="caution">
    <text evidence="4">The sequence shown here is derived from an EMBL/GenBank/DDBJ whole genome shotgun (WGS) entry which is preliminary data.</text>
</comment>
<organism evidence="4 5">
    <name type="scientific">[Mycobacterium] vasticus</name>
    <dbReference type="NCBI Taxonomy" id="2875777"/>
    <lineage>
        <taxon>Bacteria</taxon>
        <taxon>Bacillati</taxon>
        <taxon>Actinomycetota</taxon>
        <taxon>Actinomycetes</taxon>
        <taxon>Mycobacteriales</taxon>
        <taxon>Mycobacteriaceae</taxon>
        <taxon>Mycolicibacter</taxon>
    </lineage>
</organism>
<evidence type="ECO:0000256" key="1">
    <source>
        <dbReference type="ARBA" id="ARBA00006484"/>
    </source>
</evidence>
<keyword evidence="3" id="KW-0520">NAD</keyword>
<dbReference type="NCBIfam" id="NF009467">
    <property type="entry name" value="PRK12826.1-3"/>
    <property type="match status" value="1"/>
</dbReference>